<evidence type="ECO:0008006" key="3">
    <source>
        <dbReference type="Google" id="ProtNLM"/>
    </source>
</evidence>
<keyword evidence="2" id="KW-1185">Reference proteome</keyword>
<dbReference type="SUPFAM" id="SSF158682">
    <property type="entry name" value="TerB-like"/>
    <property type="match status" value="1"/>
</dbReference>
<dbReference type="Gene3D" id="1.10.3680.10">
    <property type="entry name" value="TerB-like"/>
    <property type="match status" value="1"/>
</dbReference>
<dbReference type="InterPro" id="IPR029024">
    <property type="entry name" value="TerB-like"/>
</dbReference>
<protein>
    <recommendedName>
        <fullName evidence="3">Tellurite resistance protein TerB</fullName>
    </recommendedName>
</protein>
<dbReference type="Proteomes" id="UP000292423">
    <property type="component" value="Unassembled WGS sequence"/>
</dbReference>
<accession>A0A4Q7Z955</accession>
<proteinExistence type="predicted"/>
<dbReference type="OrthoDB" id="9779630at2"/>
<evidence type="ECO:0000313" key="2">
    <source>
        <dbReference type="Proteomes" id="UP000292423"/>
    </source>
</evidence>
<sequence>MTDTRLRNRLSGLWQGSAALWQSGVERRHPDIAFQSGVLRAVSELRQCESGSRELLARWRYAVEAAADFRKDLEQASLQLEQCPLDSTDRRVLENRRGYLEVRLISALTAKRAAVAEAGTLEARVSALVGQYRLLQQQRSQAGKWIPDEKILNALDAKLDMLAQAERMRNELASVITDNDRDHSEGLAGSDEVAECADFDVALSDGEMTLATRAMLFMARVDGPHPQQIDLIRRFFETGVETDGLPLFDDVLAGVGRVPAMDAARFCAVASRELILKLCVLTAYADGDCSPAECRTLKALATDLDIRPERLAELHDDVKHALLDRLSGLPDTLSVAAVARELGCPS</sequence>
<organism evidence="1 2">
    <name type="scientific">Fluviicoccus keumensis</name>
    <dbReference type="NCBI Taxonomy" id="1435465"/>
    <lineage>
        <taxon>Bacteria</taxon>
        <taxon>Pseudomonadati</taxon>
        <taxon>Pseudomonadota</taxon>
        <taxon>Gammaproteobacteria</taxon>
        <taxon>Moraxellales</taxon>
        <taxon>Moraxellaceae</taxon>
        <taxon>Fluviicoccus</taxon>
    </lineage>
</organism>
<evidence type="ECO:0000313" key="1">
    <source>
        <dbReference type="EMBL" id="RZU47067.1"/>
    </source>
</evidence>
<dbReference type="RefSeq" id="WP_130412239.1">
    <property type="nucleotide sequence ID" value="NZ_SHKX01000011.1"/>
</dbReference>
<gene>
    <name evidence="1" type="ORF">EV700_1458</name>
</gene>
<dbReference type="AlphaFoldDB" id="A0A4Q7Z955"/>
<dbReference type="EMBL" id="SHKX01000011">
    <property type="protein sequence ID" value="RZU47067.1"/>
    <property type="molecule type" value="Genomic_DNA"/>
</dbReference>
<comment type="caution">
    <text evidence="1">The sequence shown here is derived from an EMBL/GenBank/DDBJ whole genome shotgun (WGS) entry which is preliminary data.</text>
</comment>
<reference evidence="1 2" key="1">
    <citation type="submission" date="2019-02" db="EMBL/GenBank/DDBJ databases">
        <title>Genomic Encyclopedia of Type Strains, Phase IV (KMG-IV): sequencing the most valuable type-strain genomes for metagenomic binning, comparative biology and taxonomic classification.</title>
        <authorList>
            <person name="Goeker M."/>
        </authorList>
    </citation>
    <scope>NUCLEOTIDE SEQUENCE [LARGE SCALE GENOMIC DNA]</scope>
    <source>
        <strain evidence="1 2">DSM 105135</strain>
    </source>
</reference>
<name>A0A4Q7Z955_9GAMM</name>